<dbReference type="Gene3D" id="3.30.1490.100">
    <property type="entry name" value="DNA polymerase, Y-family, little finger domain"/>
    <property type="match status" value="1"/>
</dbReference>
<sequence>MSPTTFVRTRIAPAEDVCAEFRRRVEAATQPTCSGGIAHTPAFAKVGSNVNKPNGQHILTLRTREEVLAHVRDMPVRDVPGIGFATEQRLHALGVVTCKDFLTHKAELCYLFREKTFAFYLSVGLGLVRANVNRSNAEREAVTAPPSAAAAMKPSSAAHLKSRLSRALASPSPSALRAVVPDHRAQKSTRKCTTLACGVPICEAFWYHLRQLTQGAHDVLMKQGAGTKHVCFYTTSRAFVSRSHAAMLSEATNSFAKLYAGLEKVAEPFAARHREFRLIGVKFSKLQPLPVGGGRRSAKGKGAAPVCKAKVKAVRHYPKPRDDAAALCIGENCEDAAISIEEAASPGPAKVAGRKASLRCSSSNSANTSREKSGPLSRMCGMRDGPAASLPPSLSAALDGDSVDAHPHPGLQNTVPASCRFSCCLYRSHSPCTASQRSARVYVLAPTIPHLFRFYLFAAAALPSQGVPPVIFCDRSVVHQASVSPPPSPPQRAQRTSPCTLIHVARPPLSPPVSRVLASKTGGHKPMRAKQKRSVT</sequence>
<dbReference type="GO" id="GO:0005634">
    <property type="term" value="C:nucleus"/>
    <property type="evidence" value="ECO:0007669"/>
    <property type="project" value="TreeGrafter"/>
</dbReference>
<accession>A0A3S7X1H5</accession>
<dbReference type="GO" id="GO:0003684">
    <property type="term" value="F:damaged DNA binding"/>
    <property type="evidence" value="ECO:0007669"/>
    <property type="project" value="InterPro"/>
</dbReference>
<dbReference type="GO" id="GO:0003887">
    <property type="term" value="F:DNA-directed DNA polymerase activity"/>
    <property type="evidence" value="ECO:0007669"/>
    <property type="project" value="TreeGrafter"/>
</dbReference>
<dbReference type="Proteomes" id="UP000274082">
    <property type="component" value="Chromosome 28"/>
</dbReference>
<keyword evidence="4" id="KW-1185">Reference proteome</keyword>
<evidence type="ECO:0000259" key="2">
    <source>
        <dbReference type="PROSITE" id="PS50173"/>
    </source>
</evidence>
<dbReference type="InterPro" id="IPR043502">
    <property type="entry name" value="DNA/RNA_pol_sf"/>
</dbReference>
<dbReference type="AlphaFoldDB" id="A0A3S7X1H5"/>
<dbReference type="InterPro" id="IPR043128">
    <property type="entry name" value="Rev_trsase/Diguanyl_cyclase"/>
</dbReference>
<dbReference type="Pfam" id="PF11799">
    <property type="entry name" value="IMS_C"/>
    <property type="match status" value="1"/>
</dbReference>
<dbReference type="OrthoDB" id="1747274at2759"/>
<organism evidence="3 4">
    <name type="scientific">Leishmania donovani</name>
    <dbReference type="NCBI Taxonomy" id="5661"/>
    <lineage>
        <taxon>Eukaryota</taxon>
        <taxon>Discoba</taxon>
        <taxon>Euglenozoa</taxon>
        <taxon>Kinetoplastea</taxon>
        <taxon>Metakinetoplastina</taxon>
        <taxon>Trypanosomatida</taxon>
        <taxon>Trypanosomatidae</taxon>
        <taxon>Leishmaniinae</taxon>
        <taxon>Leishmania</taxon>
    </lineage>
</organism>
<dbReference type="InterPro" id="IPR017961">
    <property type="entry name" value="DNA_pol_Y-fam_little_finger"/>
</dbReference>
<dbReference type="Gene3D" id="3.30.70.270">
    <property type="match status" value="1"/>
</dbReference>
<dbReference type="InterPro" id="IPR001126">
    <property type="entry name" value="UmuC"/>
</dbReference>
<reference evidence="3 4" key="1">
    <citation type="journal article" date="2018" name="Sci. Rep.">
        <title>A complete Leishmania donovani reference genome identifies novel genetic variations associated with virulence.</title>
        <authorList>
            <person name="Lypaczewski P."/>
            <person name="Hoshizaki J."/>
            <person name="Zhang W.-W."/>
            <person name="McCall L.-I."/>
            <person name="Torcivia-Rodriguez J."/>
            <person name="Simonyan V."/>
            <person name="Kaur A."/>
            <person name="Dewar K."/>
            <person name="Matlashewski G."/>
        </authorList>
    </citation>
    <scope>NUCLEOTIDE SEQUENCE [LARGE SCALE GENOMIC DNA]</scope>
    <source>
        <strain evidence="3 4">LdCL</strain>
    </source>
</reference>
<gene>
    <name evidence="3" type="ORF">LdCL_280020200</name>
</gene>
<dbReference type="VEuPathDB" id="TriTrypDB:LdBPK_281540.1"/>
<dbReference type="SUPFAM" id="SSF56672">
    <property type="entry name" value="DNA/RNA polymerases"/>
    <property type="match status" value="1"/>
</dbReference>
<name>A0A3S7X1H5_LEIDO</name>
<dbReference type="PANTHER" id="PTHR11076">
    <property type="entry name" value="DNA REPAIR POLYMERASE UMUC / TRANSFERASE FAMILY MEMBER"/>
    <property type="match status" value="1"/>
</dbReference>
<dbReference type="EMBL" id="CP029527">
    <property type="protein sequence ID" value="AYU80306.1"/>
    <property type="molecule type" value="Genomic_DNA"/>
</dbReference>
<evidence type="ECO:0000256" key="1">
    <source>
        <dbReference type="SAM" id="MobiDB-lite"/>
    </source>
</evidence>
<dbReference type="InterPro" id="IPR050116">
    <property type="entry name" value="DNA_polymerase-Y"/>
</dbReference>
<dbReference type="Gene3D" id="1.10.150.810">
    <property type="match status" value="1"/>
</dbReference>
<dbReference type="PANTHER" id="PTHR11076:SF33">
    <property type="entry name" value="DNA POLYMERASE KAPPA"/>
    <property type="match status" value="1"/>
</dbReference>
<feature type="region of interest" description="Disordered" evidence="1">
    <location>
        <begin position="506"/>
        <end position="536"/>
    </location>
</feature>
<feature type="region of interest" description="Disordered" evidence="1">
    <location>
        <begin position="360"/>
        <end position="408"/>
    </location>
</feature>
<evidence type="ECO:0000313" key="4">
    <source>
        <dbReference type="Proteomes" id="UP000274082"/>
    </source>
</evidence>
<feature type="compositionally biased region" description="Basic residues" evidence="1">
    <location>
        <begin position="522"/>
        <end position="536"/>
    </location>
</feature>
<dbReference type="GO" id="GO:0006281">
    <property type="term" value="P:DNA repair"/>
    <property type="evidence" value="ECO:0007669"/>
    <property type="project" value="InterPro"/>
</dbReference>
<dbReference type="PROSITE" id="PS50173">
    <property type="entry name" value="UMUC"/>
    <property type="match status" value="1"/>
</dbReference>
<feature type="domain" description="UmuC" evidence="2">
    <location>
        <begin position="20"/>
        <end position="83"/>
    </location>
</feature>
<feature type="compositionally biased region" description="Low complexity" evidence="1">
    <location>
        <begin position="386"/>
        <end position="398"/>
    </location>
</feature>
<dbReference type="VEuPathDB" id="TriTrypDB:LdCL_280020200"/>
<evidence type="ECO:0000313" key="3">
    <source>
        <dbReference type="EMBL" id="AYU80306.1"/>
    </source>
</evidence>
<proteinExistence type="predicted"/>
<protein>
    <recommendedName>
        <fullName evidence="2">UmuC domain-containing protein</fullName>
    </recommendedName>
</protein>
<dbReference type="InterPro" id="IPR036775">
    <property type="entry name" value="DNA_pol_Y-fam_lit_finger_sf"/>
</dbReference>
<dbReference type="GO" id="GO:0042276">
    <property type="term" value="P:error-prone translesion synthesis"/>
    <property type="evidence" value="ECO:0007669"/>
    <property type="project" value="TreeGrafter"/>
</dbReference>
<dbReference type="VEuPathDB" id="TriTrypDB:LDHU3_28.1980"/>